<dbReference type="Proteomes" id="UP000887013">
    <property type="component" value="Unassembled WGS sequence"/>
</dbReference>
<keyword evidence="2" id="KW-1185">Reference proteome</keyword>
<name>A0A8X6JSW3_NEPPI</name>
<evidence type="ECO:0000313" key="1">
    <source>
        <dbReference type="EMBL" id="GFS34573.1"/>
    </source>
</evidence>
<organism evidence="1 2">
    <name type="scientific">Nephila pilipes</name>
    <name type="common">Giant wood spider</name>
    <name type="synonym">Nephila maculata</name>
    <dbReference type="NCBI Taxonomy" id="299642"/>
    <lineage>
        <taxon>Eukaryota</taxon>
        <taxon>Metazoa</taxon>
        <taxon>Ecdysozoa</taxon>
        <taxon>Arthropoda</taxon>
        <taxon>Chelicerata</taxon>
        <taxon>Arachnida</taxon>
        <taxon>Araneae</taxon>
        <taxon>Araneomorphae</taxon>
        <taxon>Entelegynae</taxon>
        <taxon>Araneoidea</taxon>
        <taxon>Nephilidae</taxon>
        <taxon>Nephila</taxon>
    </lineage>
</organism>
<dbReference type="EMBL" id="BMAW01088417">
    <property type="protein sequence ID" value="GFS34573.1"/>
    <property type="molecule type" value="Genomic_DNA"/>
</dbReference>
<protein>
    <submittedName>
        <fullName evidence="1">Uncharacterized protein</fullName>
    </submittedName>
</protein>
<reference evidence="1" key="1">
    <citation type="submission" date="2020-08" db="EMBL/GenBank/DDBJ databases">
        <title>Multicomponent nature underlies the extraordinary mechanical properties of spider dragline silk.</title>
        <authorList>
            <person name="Kono N."/>
            <person name="Nakamura H."/>
            <person name="Mori M."/>
            <person name="Yoshida Y."/>
            <person name="Ohtoshi R."/>
            <person name="Malay A.D."/>
            <person name="Moran D.A.P."/>
            <person name="Tomita M."/>
            <person name="Numata K."/>
            <person name="Arakawa K."/>
        </authorList>
    </citation>
    <scope>NUCLEOTIDE SEQUENCE</scope>
</reference>
<comment type="caution">
    <text evidence="1">The sequence shown here is derived from an EMBL/GenBank/DDBJ whole genome shotgun (WGS) entry which is preliminary data.</text>
</comment>
<sequence length="108" mass="12689">MSKYPEKWRHRVLNDVPRNHVEPILESSDSRKECIIIGFEMVPLQNDPSNNFGSWCGVGKSLGFPLSSLWTTDQTSRQFKLCKELQHSKQTDFECIDRLHNSYWVFRS</sequence>
<proteinExistence type="predicted"/>
<gene>
    <name evidence="1" type="ORF">NPIL_223481</name>
</gene>
<dbReference type="AlphaFoldDB" id="A0A8X6JSW3"/>
<evidence type="ECO:0000313" key="2">
    <source>
        <dbReference type="Proteomes" id="UP000887013"/>
    </source>
</evidence>
<accession>A0A8X6JSW3</accession>